<dbReference type="EMBL" id="KV425883">
    <property type="protein sequence ID" value="KZW03457.1"/>
    <property type="molecule type" value="Genomic_DNA"/>
</dbReference>
<feature type="domain" description="MYND-type" evidence="5">
    <location>
        <begin position="15"/>
        <end position="56"/>
    </location>
</feature>
<dbReference type="InParanoid" id="A0A165QDQ9"/>
<dbReference type="GO" id="GO:0008270">
    <property type="term" value="F:zinc ion binding"/>
    <property type="evidence" value="ECO:0007669"/>
    <property type="project" value="UniProtKB-KW"/>
</dbReference>
<dbReference type="Proteomes" id="UP000077266">
    <property type="component" value="Unassembled WGS sequence"/>
</dbReference>
<evidence type="ECO:0000256" key="4">
    <source>
        <dbReference type="PROSITE-ProRule" id="PRU00134"/>
    </source>
</evidence>
<keyword evidence="3" id="KW-0862">Zinc</keyword>
<dbReference type="InterPro" id="IPR002893">
    <property type="entry name" value="Znf_MYND"/>
</dbReference>
<dbReference type="Pfam" id="PF01753">
    <property type="entry name" value="zf-MYND"/>
    <property type="match status" value="1"/>
</dbReference>
<gene>
    <name evidence="6" type="ORF">EXIGLDRAFT_664087</name>
</gene>
<dbReference type="STRING" id="1314781.A0A165QDQ9"/>
<name>A0A165QDQ9_EXIGL</name>
<evidence type="ECO:0000256" key="1">
    <source>
        <dbReference type="ARBA" id="ARBA00022723"/>
    </source>
</evidence>
<dbReference type="SUPFAM" id="SSF144232">
    <property type="entry name" value="HIT/MYND zinc finger-like"/>
    <property type="match status" value="1"/>
</dbReference>
<keyword evidence="1" id="KW-0479">Metal-binding</keyword>
<dbReference type="Gene3D" id="6.10.140.2220">
    <property type="match status" value="1"/>
</dbReference>
<reference evidence="6 7" key="1">
    <citation type="journal article" date="2016" name="Mol. Biol. Evol.">
        <title>Comparative Genomics of Early-Diverging Mushroom-Forming Fungi Provides Insights into the Origins of Lignocellulose Decay Capabilities.</title>
        <authorList>
            <person name="Nagy L.G."/>
            <person name="Riley R."/>
            <person name="Tritt A."/>
            <person name="Adam C."/>
            <person name="Daum C."/>
            <person name="Floudas D."/>
            <person name="Sun H."/>
            <person name="Yadav J.S."/>
            <person name="Pangilinan J."/>
            <person name="Larsson K.H."/>
            <person name="Matsuura K."/>
            <person name="Barry K."/>
            <person name="Labutti K."/>
            <person name="Kuo R."/>
            <person name="Ohm R.A."/>
            <person name="Bhattacharya S.S."/>
            <person name="Shirouzu T."/>
            <person name="Yoshinaga Y."/>
            <person name="Martin F.M."/>
            <person name="Grigoriev I.V."/>
            <person name="Hibbett D.S."/>
        </authorList>
    </citation>
    <scope>NUCLEOTIDE SEQUENCE [LARGE SCALE GENOMIC DNA]</scope>
    <source>
        <strain evidence="6 7">HHB12029</strain>
    </source>
</reference>
<evidence type="ECO:0000259" key="5">
    <source>
        <dbReference type="PROSITE" id="PS50865"/>
    </source>
</evidence>
<dbReference type="PROSITE" id="PS01360">
    <property type="entry name" value="ZF_MYND_1"/>
    <property type="match status" value="1"/>
</dbReference>
<evidence type="ECO:0000313" key="6">
    <source>
        <dbReference type="EMBL" id="KZW03457.1"/>
    </source>
</evidence>
<proteinExistence type="predicted"/>
<protein>
    <recommendedName>
        <fullName evidence="5">MYND-type domain-containing protein</fullName>
    </recommendedName>
</protein>
<dbReference type="AlphaFoldDB" id="A0A165QDQ9"/>
<keyword evidence="7" id="KW-1185">Reference proteome</keyword>
<evidence type="ECO:0000256" key="2">
    <source>
        <dbReference type="ARBA" id="ARBA00022771"/>
    </source>
</evidence>
<organism evidence="6 7">
    <name type="scientific">Exidia glandulosa HHB12029</name>
    <dbReference type="NCBI Taxonomy" id="1314781"/>
    <lineage>
        <taxon>Eukaryota</taxon>
        <taxon>Fungi</taxon>
        <taxon>Dikarya</taxon>
        <taxon>Basidiomycota</taxon>
        <taxon>Agaricomycotina</taxon>
        <taxon>Agaricomycetes</taxon>
        <taxon>Auriculariales</taxon>
        <taxon>Exidiaceae</taxon>
        <taxon>Exidia</taxon>
    </lineage>
</organism>
<evidence type="ECO:0000313" key="7">
    <source>
        <dbReference type="Proteomes" id="UP000077266"/>
    </source>
</evidence>
<dbReference type="OrthoDB" id="432970at2759"/>
<keyword evidence="2 4" id="KW-0863">Zinc-finger</keyword>
<accession>A0A165QDQ9</accession>
<dbReference type="PROSITE" id="PS50865">
    <property type="entry name" value="ZF_MYND_2"/>
    <property type="match status" value="1"/>
</dbReference>
<sequence>MADAFDLEIRRDVFCSQCKKWSRDPANLKRCSRCKASLYCDAACQKKHWPTHKVFCLPAPGHWSEKYRECQDGSMHQGRLELITWEGVVTDYDGEVTRTGWASAELEDVDELKQIFETHFHSDEEQFYLYRRFAFRWNCCGVKGNRVAGCDHHSARFPVPCTCDFCVMGRPVPDDLEAENAAEHSVARHGLTIPRTPDPRSFNRAMAAFTAASRTTMGLGM</sequence>
<evidence type="ECO:0000256" key="3">
    <source>
        <dbReference type="ARBA" id="ARBA00022833"/>
    </source>
</evidence>